<accession>A0A345ST13</accession>
<dbReference type="Gene3D" id="1.10.357.10">
    <property type="entry name" value="Tetracycline Repressor, domain 2"/>
    <property type="match status" value="1"/>
</dbReference>
<name>A0A345ST13_9ACTN</name>
<dbReference type="GO" id="GO:0000976">
    <property type="term" value="F:transcription cis-regulatory region binding"/>
    <property type="evidence" value="ECO:0007669"/>
    <property type="project" value="TreeGrafter"/>
</dbReference>
<dbReference type="PROSITE" id="PS50977">
    <property type="entry name" value="HTH_TETR_2"/>
    <property type="match status" value="1"/>
</dbReference>
<dbReference type="Pfam" id="PF17925">
    <property type="entry name" value="TetR_C_20"/>
    <property type="match status" value="1"/>
</dbReference>
<evidence type="ECO:0000313" key="4">
    <source>
        <dbReference type="EMBL" id="AXI76868.1"/>
    </source>
</evidence>
<sequence length="208" mass="23139">MRLVSKVDLSPRPVEAMSPRQLERRRNLIAAALSLVTEIGVERLQMKQVSERSGVALGTAYRYFSSKDHLLAAAIADWHRLLLADIVAELRGPRAPTAVADRVVRYVNHGMRAYQRQPQLAHLLVSVAASTDPFASEALHSMARADREALLAVMPDVPASVRDVVQHIVGNVWQGELTSWVTGRTTLRDARRRLEDVVRLVLTPYHAA</sequence>
<dbReference type="PRINTS" id="PR00455">
    <property type="entry name" value="HTHTETR"/>
</dbReference>
<keyword evidence="5" id="KW-1185">Reference proteome</keyword>
<dbReference type="Proteomes" id="UP000249340">
    <property type="component" value="Chromosome"/>
</dbReference>
<dbReference type="InterPro" id="IPR009057">
    <property type="entry name" value="Homeodomain-like_sf"/>
</dbReference>
<reference evidence="5" key="1">
    <citation type="submission" date="2018-07" db="EMBL/GenBank/DDBJ databases">
        <title>Streptacidiphilus bronchialis DSM 106435 chromosome.</title>
        <authorList>
            <person name="Batra D."/>
            <person name="Gulvik C.A."/>
        </authorList>
    </citation>
    <scope>NUCLEOTIDE SEQUENCE [LARGE SCALE GENOMIC DNA]</scope>
    <source>
        <strain evidence="5">DSM 106435</strain>
    </source>
</reference>
<dbReference type="EMBL" id="CP031264">
    <property type="protein sequence ID" value="AXI76868.1"/>
    <property type="molecule type" value="Genomic_DNA"/>
</dbReference>
<dbReference type="InterPro" id="IPR001647">
    <property type="entry name" value="HTH_TetR"/>
</dbReference>
<protein>
    <submittedName>
        <fullName evidence="4">TetR/AcrR family transcriptional regulator</fullName>
    </submittedName>
</protein>
<proteinExistence type="predicted"/>
<dbReference type="AlphaFoldDB" id="A0A345ST13"/>
<evidence type="ECO:0000256" key="1">
    <source>
        <dbReference type="ARBA" id="ARBA00023125"/>
    </source>
</evidence>
<dbReference type="GO" id="GO:0003700">
    <property type="term" value="F:DNA-binding transcription factor activity"/>
    <property type="evidence" value="ECO:0007669"/>
    <property type="project" value="TreeGrafter"/>
</dbReference>
<feature type="domain" description="HTH tetR-type" evidence="3">
    <location>
        <begin position="22"/>
        <end position="82"/>
    </location>
</feature>
<dbReference type="PANTHER" id="PTHR30055:SF242">
    <property type="entry name" value="HTH-TYPE TRANSCRIPTIONAL REPRESSOR KSTR"/>
    <property type="match status" value="1"/>
</dbReference>
<dbReference type="InterPro" id="IPR050109">
    <property type="entry name" value="HTH-type_TetR-like_transc_reg"/>
</dbReference>
<dbReference type="InterPro" id="IPR041642">
    <property type="entry name" value="KstR_C"/>
</dbReference>
<gene>
    <name evidence="4" type="ORF">C7M71_004770</name>
</gene>
<dbReference type="PANTHER" id="PTHR30055">
    <property type="entry name" value="HTH-TYPE TRANSCRIPTIONAL REGULATOR RUTR"/>
    <property type="match status" value="1"/>
</dbReference>
<evidence type="ECO:0000256" key="2">
    <source>
        <dbReference type="PROSITE-ProRule" id="PRU00335"/>
    </source>
</evidence>
<evidence type="ECO:0000259" key="3">
    <source>
        <dbReference type="PROSITE" id="PS50977"/>
    </source>
</evidence>
<dbReference type="OrthoDB" id="4537491at2"/>
<feature type="DNA-binding region" description="H-T-H motif" evidence="2">
    <location>
        <begin position="45"/>
        <end position="64"/>
    </location>
</feature>
<organism evidence="4 5">
    <name type="scientific">Peterkaempfera bronchialis</name>
    <dbReference type="NCBI Taxonomy" id="2126346"/>
    <lineage>
        <taxon>Bacteria</taxon>
        <taxon>Bacillati</taxon>
        <taxon>Actinomycetota</taxon>
        <taxon>Actinomycetes</taxon>
        <taxon>Kitasatosporales</taxon>
        <taxon>Streptomycetaceae</taxon>
        <taxon>Peterkaempfera</taxon>
    </lineage>
</organism>
<dbReference type="Pfam" id="PF00440">
    <property type="entry name" value="TetR_N"/>
    <property type="match status" value="1"/>
</dbReference>
<dbReference type="KEGG" id="stri:C7M71_004770"/>
<keyword evidence="1 2" id="KW-0238">DNA-binding</keyword>
<evidence type="ECO:0000313" key="5">
    <source>
        <dbReference type="Proteomes" id="UP000249340"/>
    </source>
</evidence>
<dbReference type="SUPFAM" id="SSF46689">
    <property type="entry name" value="Homeodomain-like"/>
    <property type="match status" value="1"/>
</dbReference>